<accession>A0A514LLJ7</accession>
<keyword evidence="8 12" id="KW-0808">Transferase</keyword>
<evidence type="ECO:0000256" key="8">
    <source>
        <dbReference type="ARBA" id="ARBA00022679"/>
    </source>
</evidence>
<comment type="subunit">
    <text evidence="4">Hexamer formed by 3 homodimers.</text>
</comment>
<dbReference type="Gene3D" id="3.20.20.70">
    <property type="entry name" value="Aldolase class I"/>
    <property type="match status" value="1"/>
</dbReference>
<evidence type="ECO:0000256" key="2">
    <source>
        <dbReference type="ARBA" id="ARBA00004893"/>
    </source>
</evidence>
<comment type="similarity">
    <text evidence="3 12">Belongs to the NadC/ModD family.</text>
</comment>
<dbReference type="AlphaFoldDB" id="A0A514LLJ7"/>
<sequence length="286" mass="30717">MNPLKVKEKIQSFLIEDIGERDVSTGWLQNETMTVDVLAKKPGILAGIDLLAIGYRLLDENIEVTTFRTDGDRLVEGGDPLLARIKGPAAPILSGERVLLNLIQRMSGVATATGKAVAALNDPSIRICDTRKTTPGLRMFEKYAVRCGGGANHRYGLYDAVMIKDNHIDACGGSIHAAVEKAKASAGPLVKIEVEARDEQEVSDAVSAGADVIMFDNSDPAAIRKWQSLVPRSITTEASGGITANTISDYRGCGVDFISLGYLTHSVQALDLNMNHPKEEASHVFA</sequence>
<dbReference type="FunFam" id="3.90.1170.20:FF:000001">
    <property type="entry name" value="Nicotinate-nucleotide diphosphorylase (Carboxylating)"/>
    <property type="match status" value="1"/>
</dbReference>
<organism evidence="15 16">
    <name type="scientific">Salicibibacter halophilus</name>
    <dbReference type="NCBI Taxonomy" id="2502791"/>
    <lineage>
        <taxon>Bacteria</taxon>
        <taxon>Bacillati</taxon>
        <taxon>Bacillota</taxon>
        <taxon>Bacilli</taxon>
        <taxon>Bacillales</taxon>
        <taxon>Bacillaceae</taxon>
        <taxon>Salicibibacter</taxon>
    </lineage>
</organism>
<dbReference type="SUPFAM" id="SSF54675">
    <property type="entry name" value="Nicotinate/Quinolinate PRTase N-terminal domain-like"/>
    <property type="match status" value="1"/>
</dbReference>
<protein>
    <recommendedName>
        <fullName evidence="11">Probable nicotinate-nucleotide pyrophosphorylase [carboxylating]</fullName>
        <ecNumber evidence="5">2.4.2.19</ecNumber>
    </recommendedName>
    <alternativeName>
        <fullName evidence="9">Quinolinate phosphoribosyltransferase [decarboxylating]</fullName>
    </alternativeName>
</protein>
<dbReference type="EC" id="2.4.2.19" evidence="5"/>
<evidence type="ECO:0000256" key="4">
    <source>
        <dbReference type="ARBA" id="ARBA00011218"/>
    </source>
</evidence>
<dbReference type="InterPro" id="IPR037128">
    <property type="entry name" value="Quinolinate_PRibosylTase_N_sf"/>
</dbReference>
<dbReference type="Pfam" id="PF01729">
    <property type="entry name" value="QRPTase_C"/>
    <property type="match status" value="1"/>
</dbReference>
<dbReference type="InterPro" id="IPR004393">
    <property type="entry name" value="NadC"/>
</dbReference>
<dbReference type="UniPathway" id="UPA00253">
    <property type="reaction ID" value="UER00331"/>
</dbReference>
<dbReference type="PANTHER" id="PTHR32179">
    <property type="entry name" value="NICOTINATE-NUCLEOTIDE PYROPHOSPHORYLASE [CARBOXYLATING]"/>
    <property type="match status" value="1"/>
</dbReference>
<comment type="function">
    <text evidence="1">Involved in the catabolism of quinolinic acid (QA).</text>
</comment>
<dbReference type="InterPro" id="IPR036068">
    <property type="entry name" value="Nicotinate_pribotase-like_C"/>
</dbReference>
<evidence type="ECO:0000256" key="11">
    <source>
        <dbReference type="ARBA" id="ARBA00069173"/>
    </source>
</evidence>
<evidence type="ECO:0000313" key="16">
    <source>
        <dbReference type="Proteomes" id="UP000319756"/>
    </source>
</evidence>
<evidence type="ECO:0000256" key="7">
    <source>
        <dbReference type="ARBA" id="ARBA00022676"/>
    </source>
</evidence>
<evidence type="ECO:0000256" key="1">
    <source>
        <dbReference type="ARBA" id="ARBA00003237"/>
    </source>
</evidence>
<dbReference type="Pfam" id="PF02749">
    <property type="entry name" value="QRPTase_N"/>
    <property type="match status" value="1"/>
</dbReference>
<keyword evidence="16" id="KW-1185">Reference proteome</keyword>
<evidence type="ECO:0000256" key="5">
    <source>
        <dbReference type="ARBA" id="ARBA00011944"/>
    </source>
</evidence>
<dbReference type="PANTHER" id="PTHR32179:SF3">
    <property type="entry name" value="NICOTINATE-NUCLEOTIDE PYROPHOSPHORYLASE [CARBOXYLATING]"/>
    <property type="match status" value="1"/>
</dbReference>
<dbReference type="InterPro" id="IPR002638">
    <property type="entry name" value="Quinolinate_PRibosylTrfase_C"/>
</dbReference>
<keyword evidence="6" id="KW-0662">Pyridine nucleotide biosynthesis</keyword>
<evidence type="ECO:0000256" key="9">
    <source>
        <dbReference type="ARBA" id="ARBA00033102"/>
    </source>
</evidence>
<evidence type="ECO:0000256" key="12">
    <source>
        <dbReference type="PIRNR" id="PIRNR006250"/>
    </source>
</evidence>
<dbReference type="EMBL" id="CP035485">
    <property type="protein sequence ID" value="QDI92131.1"/>
    <property type="molecule type" value="Genomic_DNA"/>
</dbReference>
<dbReference type="OrthoDB" id="9782546at2"/>
<dbReference type="GO" id="GO:0005737">
    <property type="term" value="C:cytoplasm"/>
    <property type="evidence" value="ECO:0007669"/>
    <property type="project" value="TreeGrafter"/>
</dbReference>
<dbReference type="Proteomes" id="UP000319756">
    <property type="component" value="Chromosome"/>
</dbReference>
<proteinExistence type="inferred from homology"/>
<dbReference type="KEGG" id="sale:EPH95_13815"/>
<dbReference type="Gene3D" id="3.90.1170.20">
    <property type="entry name" value="Quinolinate phosphoribosyl transferase, N-terminal domain"/>
    <property type="match status" value="1"/>
</dbReference>
<evidence type="ECO:0000256" key="6">
    <source>
        <dbReference type="ARBA" id="ARBA00022642"/>
    </source>
</evidence>
<dbReference type="PIRSF" id="PIRSF006250">
    <property type="entry name" value="NadC_ModD"/>
    <property type="match status" value="1"/>
</dbReference>
<dbReference type="InterPro" id="IPR022412">
    <property type="entry name" value="Quinolinate_PRibosylTrfase_N"/>
</dbReference>
<dbReference type="GO" id="GO:0009435">
    <property type="term" value="P:NAD+ biosynthetic process"/>
    <property type="evidence" value="ECO:0007669"/>
    <property type="project" value="UniProtKB-UniPathway"/>
</dbReference>
<keyword evidence="7 12" id="KW-0328">Glycosyltransferase</keyword>
<feature type="domain" description="Quinolinate phosphoribosyl transferase N-terminal" evidence="14">
    <location>
        <begin position="22"/>
        <end position="107"/>
    </location>
</feature>
<evidence type="ECO:0000256" key="3">
    <source>
        <dbReference type="ARBA" id="ARBA00009400"/>
    </source>
</evidence>
<comment type="catalytic activity">
    <reaction evidence="10">
        <text>nicotinate beta-D-ribonucleotide + CO2 + diphosphate = quinolinate + 5-phospho-alpha-D-ribose 1-diphosphate + 2 H(+)</text>
        <dbReference type="Rhea" id="RHEA:12733"/>
        <dbReference type="ChEBI" id="CHEBI:15378"/>
        <dbReference type="ChEBI" id="CHEBI:16526"/>
        <dbReference type="ChEBI" id="CHEBI:29959"/>
        <dbReference type="ChEBI" id="CHEBI:33019"/>
        <dbReference type="ChEBI" id="CHEBI:57502"/>
        <dbReference type="ChEBI" id="CHEBI:58017"/>
        <dbReference type="EC" id="2.4.2.19"/>
    </reaction>
</comment>
<name>A0A514LLJ7_9BACI</name>
<dbReference type="InterPro" id="IPR013785">
    <property type="entry name" value="Aldolase_TIM"/>
</dbReference>
<evidence type="ECO:0000259" key="14">
    <source>
        <dbReference type="Pfam" id="PF02749"/>
    </source>
</evidence>
<feature type="domain" description="Quinolinate phosphoribosyl transferase C-terminal" evidence="13">
    <location>
        <begin position="109"/>
        <end position="274"/>
    </location>
</feature>
<gene>
    <name evidence="15" type="primary">nadC</name>
    <name evidence="15" type="ORF">EPH95_13815</name>
</gene>
<reference evidence="16" key="1">
    <citation type="submission" date="2019-01" db="EMBL/GenBank/DDBJ databases">
        <title>Genomic analysis of Salicibibacter sp. NKC3-5.</title>
        <authorList>
            <person name="Oh Y.J."/>
        </authorList>
    </citation>
    <scope>NUCLEOTIDE SEQUENCE [LARGE SCALE GENOMIC DNA]</scope>
    <source>
        <strain evidence="16">NKC3-5</strain>
    </source>
</reference>
<dbReference type="NCBIfam" id="TIGR00078">
    <property type="entry name" value="nadC"/>
    <property type="match status" value="1"/>
</dbReference>
<dbReference type="SUPFAM" id="SSF51690">
    <property type="entry name" value="Nicotinate/Quinolinate PRTase C-terminal domain-like"/>
    <property type="match status" value="1"/>
</dbReference>
<dbReference type="CDD" id="cd01572">
    <property type="entry name" value="QPRTase"/>
    <property type="match status" value="1"/>
</dbReference>
<evidence type="ECO:0000256" key="10">
    <source>
        <dbReference type="ARBA" id="ARBA00047445"/>
    </source>
</evidence>
<comment type="pathway">
    <text evidence="2">Cofactor biosynthesis; NAD(+) biosynthesis; nicotinate D-ribonucleotide from quinolinate: step 1/1.</text>
</comment>
<evidence type="ECO:0000259" key="13">
    <source>
        <dbReference type="Pfam" id="PF01729"/>
    </source>
</evidence>
<dbReference type="RefSeq" id="WP_142090647.1">
    <property type="nucleotide sequence ID" value="NZ_CP035485.1"/>
</dbReference>
<dbReference type="GO" id="GO:0004514">
    <property type="term" value="F:nicotinate-nucleotide diphosphorylase (carboxylating) activity"/>
    <property type="evidence" value="ECO:0007669"/>
    <property type="project" value="UniProtKB-EC"/>
</dbReference>
<dbReference type="InterPro" id="IPR027277">
    <property type="entry name" value="NadC/ModD"/>
</dbReference>
<evidence type="ECO:0000313" key="15">
    <source>
        <dbReference type="EMBL" id="QDI92131.1"/>
    </source>
</evidence>
<dbReference type="GO" id="GO:0034213">
    <property type="term" value="P:quinolinate catabolic process"/>
    <property type="evidence" value="ECO:0007669"/>
    <property type="project" value="TreeGrafter"/>
</dbReference>
<dbReference type="FunFam" id="3.20.20.70:FF:000030">
    <property type="entry name" value="Nicotinate-nucleotide pyrophosphorylase, carboxylating"/>
    <property type="match status" value="1"/>
</dbReference>